<keyword evidence="5" id="KW-1185">Reference proteome</keyword>
<dbReference type="PANTHER" id="PTHR43818">
    <property type="entry name" value="BCDNA.GH03377"/>
    <property type="match status" value="1"/>
</dbReference>
<accession>A0A4V3HEN7</accession>
<keyword evidence="1" id="KW-0560">Oxidoreductase</keyword>
<organism evidence="4 5">
    <name type="scientific">Alicyclobacillus sacchari</name>
    <dbReference type="NCBI Taxonomy" id="392010"/>
    <lineage>
        <taxon>Bacteria</taxon>
        <taxon>Bacillati</taxon>
        <taxon>Bacillota</taxon>
        <taxon>Bacilli</taxon>
        <taxon>Bacillales</taxon>
        <taxon>Alicyclobacillaceae</taxon>
        <taxon>Alicyclobacillus</taxon>
    </lineage>
</organism>
<evidence type="ECO:0000259" key="2">
    <source>
        <dbReference type="Pfam" id="PF01408"/>
    </source>
</evidence>
<dbReference type="Gene3D" id="3.40.50.720">
    <property type="entry name" value="NAD(P)-binding Rossmann-like Domain"/>
    <property type="match status" value="1"/>
</dbReference>
<dbReference type="InterPro" id="IPR055170">
    <property type="entry name" value="GFO_IDH_MocA-like_dom"/>
</dbReference>
<dbReference type="AlphaFoldDB" id="A0A4V3HEN7"/>
<dbReference type="Proteomes" id="UP000294581">
    <property type="component" value="Unassembled WGS sequence"/>
</dbReference>
<dbReference type="EMBL" id="SORF01000004">
    <property type="protein sequence ID" value="TDY49691.1"/>
    <property type="molecule type" value="Genomic_DNA"/>
</dbReference>
<dbReference type="Pfam" id="PF22725">
    <property type="entry name" value="GFO_IDH_MocA_C3"/>
    <property type="match status" value="1"/>
</dbReference>
<dbReference type="GO" id="GO:0016491">
    <property type="term" value="F:oxidoreductase activity"/>
    <property type="evidence" value="ECO:0007669"/>
    <property type="project" value="UniProtKB-KW"/>
</dbReference>
<feature type="domain" description="GFO/IDH/MocA-like oxidoreductase" evidence="3">
    <location>
        <begin position="144"/>
        <end position="273"/>
    </location>
</feature>
<evidence type="ECO:0000259" key="3">
    <source>
        <dbReference type="Pfam" id="PF22725"/>
    </source>
</evidence>
<dbReference type="InterPro" id="IPR050463">
    <property type="entry name" value="Gfo/Idh/MocA_oxidrdct_glycsds"/>
</dbReference>
<dbReference type="InterPro" id="IPR036291">
    <property type="entry name" value="NAD(P)-bd_dom_sf"/>
</dbReference>
<proteinExistence type="predicted"/>
<evidence type="ECO:0000256" key="1">
    <source>
        <dbReference type="ARBA" id="ARBA00023002"/>
    </source>
</evidence>
<evidence type="ECO:0000313" key="5">
    <source>
        <dbReference type="Proteomes" id="UP000294581"/>
    </source>
</evidence>
<dbReference type="GO" id="GO:0000166">
    <property type="term" value="F:nucleotide binding"/>
    <property type="evidence" value="ECO:0007669"/>
    <property type="project" value="InterPro"/>
</dbReference>
<name>A0A4V3HEN7_9BACL</name>
<dbReference type="SUPFAM" id="SSF51735">
    <property type="entry name" value="NAD(P)-binding Rossmann-fold domains"/>
    <property type="match status" value="1"/>
</dbReference>
<reference evidence="4 5" key="1">
    <citation type="submission" date="2019-03" db="EMBL/GenBank/DDBJ databases">
        <title>Genomic Encyclopedia of Type Strains, Phase IV (KMG-IV): sequencing the most valuable type-strain genomes for metagenomic binning, comparative biology and taxonomic classification.</title>
        <authorList>
            <person name="Goeker M."/>
        </authorList>
    </citation>
    <scope>NUCLEOTIDE SEQUENCE [LARGE SCALE GENOMIC DNA]</scope>
    <source>
        <strain evidence="4 5">DSM 17974</strain>
    </source>
</reference>
<sequence>MTTSYRQLRMGLHGYGFIGRTHVLASQLNLASSRPCPHIVWDTAVVHNLQSSAAALAAQTFRLVTEDVQAFACEELDAVSIASPNDAHMAALSAALQNRLAVYCEKPLSSHIEESLRMAEMVEDARVVHQAALMYRFHPAVVDAYEWLHSGRLGRVLTFRAELLHGGYLDPDRPMAWRLRQEQAGGGALLDLGVHLADLLLHLLGPARTVAADVRTFVSTRPGPAGNESVTVDDWALARIDMQSGAVGTLEVSRVHAGRERDSIEIVCEGGVLYIPLDRESHAEVWSATGERLPRLAPDRHPALAPIPSKFAQTAHLNAHAVSLAVFALRVAGEDIAYPAPTFHDALAAQRLLHVIRVSAEQGGEPLGVDN</sequence>
<dbReference type="Gene3D" id="3.30.360.10">
    <property type="entry name" value="Dihydrodipicolinate Reductase, domain 2"/>
    <property type="match status" value="1"/>
</dbReference>
<dbReference type="PANTHER" id="PTHR43818:SF11">
    <property type="entry name" value="BCDNA.GH03377"/>
    <property type="match status" value="1"/>
</dbReference>
<protein>
    <submittedName>
        <fullName evidence="4">Putative dehydrogenase</fullName>
    </submittedName>
</protein>
<dbReference type="SUPFAM" id="SSF55347">
    <property type="entry name" value="Glyceraldehyde-3-phosphate dehydrogenase-like, C-terminal domain"/>
    <property type="match status" value="1"/>
</dbReference>
<dbReference type="Pfam" id="PF01408">
    <property type="entry name" value="GFO_IDH_MocA"/>
    <property type="match status" value="1"/>
</dbReference>
<evidence type="ECO:0000313" key="4">
    <source>
        <dbReference type="EMBL" id="TDY49691.1"/>
    </source>
</evidence>
<feature type="domain" description="Gfo/Idh/MocA-like oxidoreductase N-terminal" evidence="2">
    <location>
        <begin position="9"/>
        <end position="129"/>
    </location>
</feature>
<dbReference type="RefSeq" id="WP_134159124.1">
    <property type="nucleotide sequence ID" value="NZ_SORF01000004.1"/>
</dbReference>
<dbReference type="InterPro" id="IPR000683">
    <property type="entry name" value="Gfo/Idh/MocA-like_OxRdtase_N"/>
</dbReference>
<comment type="caution">
    <text evidence="4">The sequence shown here is derived from an EMBL/GenBank/DDBJ whole genome shotgun (WGS) entry which is preliminary data.</text>
</comment>
<gene>
    <name evidence="4" type="ORF">C7445_104204</name>
</gene>
<dbReference type="OrthoDB" id="2350336at2"/>